<evidence type="ECO:0000313" key="3">
    <source>
        <dbReference type="Proteomes" id="UP000253529"/>
    </source>
</evidence>
<dbReference type="InterPro" id="IPR008914">
    <property type="entry name" value="PEBP"/>
</dbReference>
<dbReference type="NCBIfam" id="TIGR00481">
    <property type="entry name" value="YbhB/YbcL family Raf kinase inhibitor-like protein"/>
    <property type="match status" value="1"/>
</dbReference>
<gene>
    <name evidence="2" type="ORF">DFR50_104106</name>
</gene>
<dbReference type="AlphaFoldDB" id="A0A366FSZ1"/>
<protein>
    <recommendedName>
        <fullName evidence="4">PBP family phospholipid-binding protein</fullName>
    </recommendedName>
</protein>
<dbReference type="InterPro" id="IPR036610">
    <property type="entry name" value="PEBP-like_sf"/>
</dbReference>
<feature type="signal peptide" evidence="1">
    <location>
        <begin position="1"/>
        <end position="25"/>
    </location>
</feature>
<dbReference type="OrthoDB" id="9797506at2"/>
<dbReference type="InterPro" id="IPR005247">
    <property type="entry name" value="YbhB_YbcL/LppC-like"/>
</dbReference>
<evidence type="ECO:0000313" key="2">
    <source>
        <dbReference type="EMBL" id="RBP16829.1"/>
    </source>
</evidence>
<feature type="chain" id="PRO_5016909430" description="PBP family phospholipid-binding protein" evidence="1">
    <location>
        <begin position="26"/>
        <end position="234"/>
    </location>
</feature>
<keyword evidence="3" id="KW-1185">Reference proteome</keyword>
<proteinExistence type="predicted"/>
<dbReference type="Gene3D" id="3.90.280.10">
    <property type="entry name" value="PEBP-like"/>
    <property type="match status" value="1"/>
</dbReference>
<comment type="caution">
    <text evidence="2">The sequence shown here is derived from an EMBL/GenBank/DDBJ whole genome shotgun (WGS) entry which is preliminary data.</text>
</comment>
<name>A0A366FSZ1_9HYPH</name>
<keyword evidence="1" id="KW-0732">Signal</keyword>
<sequence>MHRKVSVCRGLALLAGLASPIPAIASEATLSVRIDGLDAGGWFPDSAAFCPPASSARKDVSPAISWTAGPPGTRSYAILMTDPDVPQDFGQINRAGVTIPAAAPRVRVFHWALVDVPSSRTALAQGEDGDRLVPGGKPVGETGHGRRGANVYTTFLANVHGMAGLYGGYDGPCPPANDERVHRYSIRVIALDVATLGLTGAFDGEAALAAAEGHILASGAATADYALNPALAKK</sequence>
<dbReference type="CDD" id="cd00865">
    <property type="entry name" value="PEBP_bact_arch"/>
    <property type="match status" value="1"/>
</dbReference>
<dbReference type="RefSeq" id="WP_113888068.1">
    <property type="nucleotide sequence ID" value="NZ_QNRK01000004.1"/>
</dbReference>
<dbReference type="Proteomes" id="UP000253529">
    <property type="component" value="Unassembled WGS sequence"/>
</dbReference>
<evidence type="ECO:0000256" key="1">
    <source>
        <dbReference type="SAM" id="SignalP"/>
    </source>
</evidence>
<accession>A0A366FSZ1</accession>
<reference evidence="2 3" key="1">
    <citation type="submission" date="2018-06" db="EMBL/GenBank/DDBJ databases">
        <title>Genomic Encyclopedia of Type Strains, Phase IV (KMG-IV): sequencing the most valuable type-strain genomes for metagenomic binning, comparative biology and taxonomic classification.</title>
        <authorList>
            <person name="Goeker M."/>
        </authorList>
    </citation>
    <scope>NUCLEOTIDE SEQUENCE [LARGE SCALE GENOMIC DNA]</scope>
    <source>
        <strain evidence="2 3">DSM 24875</strain>
    </source>
</reference>
<dbReference type="Pfam" id="PF01161">
    <property type="entry name" value="PBP"/>
    <property type="match status" value="1"/>
</dbReference>
<dbReference type="SUPFAM" id="SSF49777">
    <property type="entry name" value="PEBP-like"/>
    <property type="match status" value="1"/>
</dbReference>
<evidence type="ECO:0008006" key="4">
    <source>
        <dbReference type="Google" id="ProtNLM"/>
    </source>
</evidence>
<dbReference type="EMBL" id="QNRK01000004">
    <property type="protein sequence ID" value="RBP16829.1"/>
    <property type="molecule type" value="Genomic_DNA"/>
</dbReference>
<organism evidence="2 3">
    <name type="scientific">Roseiarcus fermentans</name>
    <dbReference type="NCBI Taxonomy" id="1473586"/>
    <lineage>
        <taxon>Bacteria</taxon>
        <taxon>Pseudomonadati</taxon>
        <taxon>Pseudomonadota</taxon>
        <taxon>Alphaproteobacteria</taxon>
        <taxon>Hyphomicrobiales</taxon>
        <taxon>Roseiarcaceae</taxon>
        <taxon>Roseiarcus</taxon>
    </lineage>
</organism>